<dbReference type="EMBL" id="VWLB01000060">
    <property type="protein sequence ID" value="KAA3922838.1"/>
    <property type="molecule type" value="Genomic_DNA"/>
</dbReference>
<dbReference type="SUPFAM" id="SSF53649">
    <property type="entry name" value="Alkaline phosphatase-like"/>
    <property type="match status" value="1"/>
</dbReference>
<organism evidence="9 17">
    <name type="scientific">Bacteroides ovatus</name>
    <dbReference type="NCBI Taxonomy" id="28116"/>
    <lineage>
        <taxon>Bacteria</taxon>
        <taxon>Pseudomonadati</taxon>
        <taxon>Bacteroidota</taxon>
        <taxon>Bacteroidia</taxon>
        <taxon>Bacteroidales</taxon>
        <taxon>Bacteroidaceae</taxon>
        <taxon>Bacteroides</taxon>
    </lineage>
</organism>
<comment type="PTM">
    <text evidence="3">The conversion to 3-oxoalanine (also known as C-formylglycine, FGly), of a serine or cysteine residue in prokaryotes and of a cysteine residue in eukaryotes, is critical for catalytic activity.</text>
</comment>
<reference evidence="11" key="3">
    <citation type="submission" date="2022-10" db="EMBL/GenBank/DDBJ databases">
        <title>Human gut microbiome strain richness.</title>
        <authorList>
            <person name="Chen-Liaw A."/>
        </authorList>
    </citation>
    <scope>NUCLEOTIDE SEQUENCE</scope>
    <source>
        <strain evidence="11">F7_m1001271B151109d0_201107</strain>
    </source>
</reference>
<evidence type="ECO:0000313" key="12">
    <source>
        <dbReference type="EMBL" id="RGS83594.1"/>
    </source>
</evidence>
<dbReference type="Proteomes" id="UP000460135">
    <property type="component" value="Unassembled WGS sequence"/>
</dbReference>
<dbReference type="EMBL" id="JAQNWR010000015">
    <property type="protein sequence ID" value="MDC2410045.1"/>
    <property type="molecule type" value="Genomic_DNA"/>
</dbReference>
<reference evidence="14 15" key="2">
    <citation type="journal article" date="2019" name="Nat. Med.">
        <title>A library of human gut bacterial isolates paired with longitudinal multiomics data enables mechanistic microbiome research.</title>
        <authorList>
            <person name="Poyet M."/>
            <person name="Groussin M."/>
            <person name="Gibbons S.M."/>
            <person name="Avila-Pacheco J."/>
            <person name="Jiang X."/>
            <person name="Kearney S.M."/>
            <person name="Perrotta A.R."/>
            <person name="Berdy B."/>
            <person name="Zhao S."/>
            <person name="Lieberman T.D."/>
            <person name="Swanson P.K."/>
            <person name="Smith M."/>
            <person name="Roesemann S."/>
            <person name="Alexander J.E."/>
            <person name="Rich S.A."/>
            <person name="Livny J."/>
            <person name="Vlamakis H."/>
            <person name="Clish C."/>
            <person name="Bullock K."/>
            <person name="Deik A."/>
            <person name="Scott J."/>
            <person name="Pierce K.A."/>
            <person name="Xavier R.J."/>
            <person name="Alm E.J."/>
        </authorList>
    </citation>
    <scope>NUCLEOTIDE SEQUENCE [LARGE SCALE GENOMIC DNA]</scope>
    <source>
        <strain evidence="9 17">BIOML-A14</strain>
        <strain evidence="8 16">BIOML-A15</strain>
        <strain evidence="6 14">BIOML-A160</strain>
        <strain evidence="5 18">BIOML-A183</strain>
        <strain evidence="10 15">BIOML-A2</strain>
        <strain evidence="7 19">BIOML-A41</strain>
    </source>
</reference>
<evidence type="ECO:0000313" key="19">
    <source>
        <dbReference type="Proteomes" id="UP000478493"/>
    </source>
</evidence>
<dbReference type="InterPro" id="IPR000917">
    <property type="entry name" value="Sulfatase_N"/>
</dbReference>
<dbReference type="EMBL" id="VWFO01000002">
    <property type="protein sequence ID" value="KAA4666666.1"/>
    <property type="molecule type" value="Genomic_DNA"/>
</dbReference>
<dbReference type="Proteomes" id="UP000375690">
    <property type="component" value="Unassembled WGS sequence"/>
</dbReference>
<dbReference type="Proteomes" id="UP000365824">
    <property type="component" value="Unassembled WGS sequence"/>
</dbReference>
<evidence type="ECO:0000259" key="4">
    <source>
        <dbReference type="Pfam" id="PF00884"/>
    </source>
</evidence>
<reference evidence="12 13" key="1">
    <citation type="submission" date="2018-08" db="EMBL/GenBank/DDBJ databases">
        <title>A genome reference for cultivated species of the human gut microbiota.</title>
        <authorList>
            <person name="Zou Y."/>
            <person name="Xue W."/>
            <person name="Luo G."/>
        </authorList>
    </citation>
    <scope>NUCLEOTIDE SEQUENCE [LARGE SCALE GENOMIC DNA]</scope>
    <source>
        <strain evidence="12 13">AF20-9LB</strain>
    </source>
</reference>
<keyword evidence="2" id="KW-0378">Hydrolase</keyword>
<dbReference type="Gene3D" id="3.40.720.10">
    <property type="entry name" value="Alkaline Phosphatase, subunit A"/>
    <property type="match status" value="1"/>
</dbReference>
<evidence type="ECO:0000313" key="5">
    <source>
        <dbReference type="EMBL" id="KAA3805985.1"/>
    </source>
</evidence>
<evidence type="ECO:0000256" key="1">
    <source>
        <dbReference type="ARBA" id="ARBA00008779"/>
    </source>
</evidence>
<name>A0A139KV14_BACOV</name>
<dbReference type="FunFam" id="3.40.720.10:FF:000059">
    <property type="entry name" value="Arylsulfatase"/>
    <property type="match status" value="1"/>
</dbReference>
<evidence type="ECO:0000313" key="9">
    <source>
        <dbReference type="EMBL" id="KAA4666666.1"/>
    </source>
</evidence>
<evidence type="ECO:0000313" key="18">
    <source>
        <dbReference type="Proteomes" id="UP000460135"/>
    </source>
</evidence>
<dbReference type="Proteomes" id="UP001214017">
    <property type="component" value="Unassembled WGS sequence"/>
</dbReference>
<comment type="caution">
    <text evidence="9">The sequence shown here is derived from an EMBL/GenBank/DDBJ whole genome shotgun (WGS) entry which is preliminary data.</text>
</comment>
<evidence type="ECO:0000313" key="15">
    <source>
        <dbReference type="Proteomes" id="UP000375690"/>
    </source>
</evidence>
<dbReference type="EMBL" id="VWFC01000012">
    <property type="protein sequence ID" value="KAB1326461.1"/>
    <property type="molecule type" value="Genomic_DNA"/>
</dbReference>
<proteinExistence type="inferred from homology"/>
<protein>
    <submittedName>
        <fullName evidence="9 12">Sulfatase</fullName>
    </submittedName>
</protein>
<accession>A0A139KV14</accession>
<dbReference type="EMBL" id="VWLX01000006">
    <property type="protein sequence ID" value="KAA3805985.1"/>
    <property type="molecule type" value="Genomic_DNA"/>
</dbReference>
<dbReference type="RefSeq" id="WP_004298319.1">
    <property type="nucleotide sequence ID" value="NZ_BAABYJ010000001.1"/>
</dbReference>
<dbReference type="STRING" id="28116.Bovatus_03479"/>
<feature type="modified residue" description="3-oxoalanine (Ser)" evidence="3">
    <location>
        <position position="92"/>
    </location>
</feature>
<evidence type="ECO:0000313" key="8">
    <source>
        <dbReference type="EMBL" id="KAA4627622.1"/>
    </source>
</evidence>
<dbReference type="EMBL" id="VWGP01000024">
    <property type="protein sequence ID" value="KAA4528412.1"/>
    <property type="molecule type" value="Genomic_DNA"/>
</dbReference>
<dbReference type="Proteomes" id="UP000266492">
    <property type="component" value="Unassembled WGS sequence"/>
</dbReference>
<dbReference type="InterPro" id="IPR017850">
    <property type="entry name" value="Alkaline_phosphatase_core_sf"/>
</dbReference>
<evidence type="ECO:0000313" key="7">
    <source>
        <dbReference type="EMBL" id="KAA4528412.1"/>
    </source>
</evidence>
<dbReference type="CDD" id="cd16034">
    <property type="entry name" value="sulfatase_like"/>
    <property type="match status" value="1"/>
</dbReference>
<evidence type="ECO:0000313" key="16">
    <source>
        <dbReference type="Proteomes" id="UP000424805"/>
    </source>
</evidence>
<evidence type="ECO:0000256" key="2">
    <source>
        <dbReference type="ARBA" id="ARBA00022801"/>
    </source>
</evidence>
<dbReference type="EMBL" id="VWFP01000008">
    <property type="protein sequence ID" value="KAA4627622.1"/>
    <property type="molecule type" value="Genomic_DNA"/>
</dbReference>
<evidence type="ECO:0000313" key="6">
    <source>
        <dbReference type="EMBL" id="KAA3922838.1"/>
    </source>
</evidence>
<dbReference type="InterPro" id="IPR050738">
    <property type="entry name" value="Sulfatase"/>
</dbReference>
<comment type="similarity">
    <text evidence="1">Belongs to the sulfatase family.</text>
</comment>
<dbReference type="KEGG" id="boa:Bovatus_03479"/>
<feature type="domain" description="Sulfatase N-terminal" evidence="4">
    <location>
        <begin position="33"/>
        <end position="384"/>
    </location>
</feature>
<evidence type="ECO:0000256" key="3">
    <source>
        <dbReference type="PIRSR" id="PIRSR600917-52"/>
    </source>
</evidence>
<dbReference type="GO" id="GO:0004065">
    <property type="term" value="F:arylsulfatase activity"/>
    <property type="evidence" value="ECO:0007669"/>
    <property type="project" value="TreeGrafter"/>
</dbReference>
<evidence type="ECO:0000313" key="14">
    <source>
        <dbReference type="Proteomes" id="UP000365824"/>
    </source>
</evidence>
<evidence type="ECO:0000313" key="17">
    <source>
        <dbReference type="Proteomes" id="UP000435985"/>
    </source>
</evidence>
<dbReference type="Pfam" id="PF00884">
    <property type="entry name" value="Sulfatase"/>
    <property type="match status" value="1"/>
</dbReference>
<dbReference type="AlphaFoldDB" id="A0A139KV14"/>
<evidence type="ECO:0000313" key="13">
    <source>
        <dbReference type="Proteomes" id="UP000266492"/>
    </source>
</evidence>
<dbReference type="Proteomes" id="UP000424805">
    <property type="component" value="Unassembled WGS sequence"/>
</dbReference>
<dbReference type="Gene3D" id="3.30.1120.10">
    <property type="match status" value="1"/>
</dbReference>
<dbReference type="PROSITE" id="PS51257">
    <property type="entry name" value="PROKAR_LIPOPROTEIN"/>
    <property type="match status" value="1"/>
</dbReference>
<evidence type="ECO:0000313" key="10">
    <source>
        <dbReference type="EMBL" id="KAB1326461.1"/>
    </source>
</evidence>
<dbReference type="Proteomes" id="UP000435985">
    <property type="component" value="Unassembled WGS sequence"/>
</dbReference>
<dbReference type="PANTHER" id="PTHR42693">
    <property type="entry name" value="ARYLSULFATASE FAMILY MEMBER"/>
    <property type="match status" value="1"/>
</dbReference>
<gene>
    <name evidence="12" type="ORF">DWX70_11695</name>
    <name evidence="10" type="ORF">F3B53_12250</name>
    <name evidence="7" type="ORF">F3B85_23190</name>
    <name evidence="8" type="ORF">F3B90_09100</name>
    <name evidence="9" type="ORF">F3B98_02780</name>
    <name evidence="6" type="ORF">F3F25_25375</name>
    <name evidence="5" type="ORF">F3F51_09195</name>
    <name evidence="11" type="ORF">PO240_19420</name>
</gene>
<dbReference type="GeneID" id="69482822"/>
<dbReference type="PANTHER" id="PTHR42693:SF53">
    <property type="entry name" value="ENDO-4-O-SULFATASE"/>
    <property type="match status" value="1"/>
</dbReference>
<dbReference type="EMBL" id="QRVZ01000008">
    <property type="protein sequence ID" value="RGS83594.1"/>
    <property type="molecule type" value="Genomic_DNA"/>
</dbReference>
<sequence length="516" mass="58495">MNKPINLLVGGLTLFAAQGCKAPKQASQQAEHPNIIYVFPDQYRNQAMGFWRQDGFRDKVNFEGDPVHTPNLDAFARESMVLSSAQSNCPLSSPHRGMLLTGMYPNKSGVPLNCNSTRPISSLREDAECIGDVFSKAGYDCAYFGKLHADFPTPNDPEHPGQYVEEKRPAWDAYTPKERRHGFNYWYSYGTFDEHKNPHYWDTDGKRHDPKEWSPLHESGKVISYLKNDGNVRDTKKPFFIMVGMNPPHSPYRSLNDCEEQDFNLYKDQPLDSLLIRPNVDLKMKKAESARYYFASVTGVDRAFGQILTTLKELGLDKNTVVIFASDHGETMCSQRTDDPKNSPYSESMNIPFLVRFPGKIQPRVDDLLLSAPDIMPTVLGLCGLGDSIPAEVQGRNFAPLFFDEKAEIVRPTGALYIQNVDGDKDENGLVQTYFPSSRGIKTAQYTLALYIDRDTKQLKKSLLFDDVKDPYQLHNLPLEENKEIVAQLCGEMGAMLKEINDPWYTEKILSDRIPY</sequence>
<dbReference type="Proteomes" id="UP000478493">
    <property type="component" value="Unassembled WGS sequence"/>
</dbReference>
<evidence type="ECO:0000313" key="11">
    <source>
        <dbReference type="EMBL" id="MDC2410045.1"/>
    </source>
</evidence>